<evidence type="ECO:0000313" key="3">
    <source>
        <dbReference type="Proteomes" id="UP001562354"/>
    </source>
</evidence>
<dbReference type="EMBL" id="JBFMKM010000014">
    <property type="protein sequence ID" value="KAL1297655.1"/>
    <property type="molecule type" value="Genomic_DNA"/>
</dbReference>
<comment type="caution">
    <text evidence="2">The sequence shown here is derived from an EMBL/GenBank/DDBJ whole genome shotgun (WGS) entry which is preliminary data.</text>
</comment>
<protein>
    <submittedName>
        <fullName evidence="2">Uncharacterized protein</fullName>
    </submittedName>
</protein>
<keyword evidence="3" id="KW-1185">Reference proteome</keyword>
<organism evidence="2 3">
    <name type="scientific">Neodothiora populina</name>
    <dbReference type="NCBI Taxonomy" id="2781224"/>
    <lineage>
        <taxon>Eukaryota</taxon>
        <taxon>Fungi</taxon>
        <taxon>Dikarya</taxon>
        <taxon>Ascomycota</taxon>
        <taxon>Pezizomycotina</taxon>
        <taxon>Dothideomycetes</taxon>
        <taxon>Dothideomycetidae</taxon>
        <taxon>Dothideales</taxon>
        <taxon>Dothioraceae</taxon>
        <taxon>Neodothiora</taxon>
    </lineage>
</organism>
<proteinExistence type="predicted"/>
<reference evidence="2 3" key="1">
    <citation type="submission" date="2024-07" db="EMBL/GenBank/DDBJ databases">
        <title>Draft sequence of the Neodothiora populina.</title>
        <authorList>
            <person name="Drown D.D."/>
            <person name="Schuette U.S."/>
            <person name="Buechlein A.B."/>
            <person name="Rusch D.R."/>
            <person name="Winton L.W."/>
            <person name="Adams G.A."/>
        </authorList>
    </citation>
    <scope>NUCLEOTIDE SEQUENCE [LARGE SCALE GENOMIC DNA]</scope>
    <source>
        <strain evidence="2 3">CPC 39397</strain>
    </source>
</reference>
<feature type="region of interest" description="Disordered" evidence="1">
    <location>
        <begin position="183"/>
        <end position="206"/>
    </location>
</feature>
<dbReference type="GeneID" id="95979909"/>
<gene>
    <name evidence="2" type="ORF">AAFC00_006210</name>
</gene>
<evidence type="ECO:0000313" key="2">
    <source>
        <dbReference type="EMBL" id="KAL1297655.1"/>
    </source>
</evidence>
<dbReference type="RefSeq" id="XP_069197337.1">
    <property type="nucleotide sequence ID" value="XM_069346126.1"/>
</dbReference>
<evidence type="ECO:0000256" key="1">
    <source>
        <dbReference type="SAM" id="MobiDB-lite"/>
    </source>
</evidence>
<name>A0ABR3P4K3_9PEZI</name>
<accession>A0ABR3P4K3</accession>
<sequence>MAKTNRIYMVALAESASSTDPLGASWALLVEPKKSNKWFHFETAPASLVFESHGRYNDVRSDAFLLKVLLAENEIACVDKRAEETLHHQAIAPSQIWVRNAMDALRHAGLVDDDVDAARVMDVSTKALNKLRSESRQATPAHIDHLGNSIPALDAQVHKQHEKHKKKFGGMWVSYGPNTMMDTPCSHRPRSRNSWERPDDAYGGLM</sequence>
<dbReference type="Proteomes" id="UP001562354">
    <property type="component" value="Unassembled WGS sequence"/>
</dbReference>